<evidence type="ECO:0000256" key="1">
    <source>
        <dbReference type="ARBA" id="ARBA00022801"/>
    </source>
</evidence>
<dbReference type="GO" id="GO:0000160">
    <property type="term" value="P:phosphorelay signal transduction system"/>
    <property type="evidence" value="ECO:0007669"/>
    <property type="project" value="InterPro"/>
</dbReference>
<evidence type="ECO:0000313" key="5">
    <source>
        <dbReference type="Proteomes" id="UP000198771"/>
    </source>
</evidence>
<dbReference type="Gene3D" id="3.60.40.10">
    <property type="entry name" value="PPM-type phosphatase domain"/>
    <property type="match status" value="1"/>
</dbReference>
<feature type="domain" description="Response regulatory" evidence="3">
    <location>
        <begin position="10"/>
        <end position="126"/>
    </location>
</feature>
<dbReference type="SMART" id="SM00331">
    <property type="entry name" value="PP2C_SIG"/>
    <property type="match status" value="1"/>
</dbReference>
<evidence type="ECO:0000313" key="4">
    <source>
        <dbReference type="EMBL" id="SDB42853.1"/>
    </source>
</evidence>
<dbReference type="InterPro" id="IPR011006">
    <property type="entry name" value="CheY-like_superfamily"/>
</dbReference>
<evidence type="ECO:0000259" key="3">
    <source>
        <dbReference type="PROSITE" id="PS50110"/>
    </source>
</evidence>
<dbReference type="InterPro" id="IPR052016">
    <property type="entry name" value="Bact_Sigma-Reg"/>
</dbReference>
<dbReference type="PANTHER" id="PTHR43156:SF2">
    <property type="entry name" value="STAGE II SPORULATION PROTEIN E"/>
    <property type="match status" value="1"/>
</dbReference>
<dbReference type="Pfam" id="PF00072">
    <property type="entry name" value="Response_reg"/>
    <property type="match status" value="1"/>
</dbReference>
<keyword evidence="5" id="KW-1185">Reference proteome</keyword>
<evidence type="ECO:0000256" key="2">
    <source>
        <dbReference type="PROSITE-ProRule" id="PRU00169"/>
    </source>
</evidence>
<dbReference type="InterPro" id="IPR036457">
    <property type="entry name" value="PPM-type-like_dom_sf"/>
</dbReference>
<organism evidence="4 5">
    <name type="scientific">Desulfonatronum thiosulfatophilum</name>
    <dbReference type="NCBI Taxonomy" id="617002"/>
    <lineage>
        <taxon>Bacteria</taxon>
        <taxon>Pseudomonadati</taxon>
        <taxon>Thermodesulfobacteriota</taxon>
        <taxon>Desulfovibrionia</taxon>
        <taxon>Desulfovibrionales</taxon>
        <taxon>Desulfonatronaceae</taxon>
        <taxon>Desulfonatronum</taxon>
    </lineage>
</organism>
<dbReference type="InterPro" id="IPR001932">
    <property type="entry name" value="PPM-type_phosphatase-like_dom"/>
</dbReference>
<dbReference type="GO" id="GO:0016791">
    <property type="term" value="F:phosphatase activity"/>
    <property type="evidence" value="ECO:0007669"/>
    <property type="project" value="TreeGrafter"/>
</dbReference>
<dbReference type="AlphaFoldDB" id="A0A1G6DCG4"/>
<dbReference type="SUPFAM" id="SSF81606">
    <property type="entry name" value="PP2C-like"/>
    <property type="match status" value="1"/>
</dbReference>
<proteinExistence type="predicted"/>
<feature type="modified residue" description="4-aspartylphosphate" evidence="2">
    <location>
        <position position="59"/>
    </location>
</feature>
<dbReference type="Pfam" id="PF07228">
    <property type="entry name" value="SpoIIE"/>
    <property type="match status" value="1"/>
</dbReference>
<keyword evidence="1" id="KW-0378">Hydrolase</keyword>
<keyword evidence="2" id="KW-0597">Phosphoprotein</keyword>
<dbReference type="SUPFAM" id="SSF52172">
    <property type="entry name" value="CheY-like"/>
    <property type="match status" value="1"/>
</dbReference>
<dbReference type="InterPro" id="IPR001789">
    <property type="entry name" value="Sig_transdc_resp-reg_receiver"/>
</dbReference>
<dbReference type="Gene3D" id="3.40.50.2300">
    <property type="match status" value="1"/>
</dbReference>
<dbReference type="OrthoDB" id="20101at2"/>
<gene>
    <name evidence="4" type="ORF">SAMN05660653_02055</name>
</gene>
<protein>
    <submittedName>
        <fullName evidence="4">Response regulator receiver domain-containing protein</fullName>
    </submittedName>
</protein>
<sequence>MDNIQSEIPLVLIIDDDPTNRLVLERILSTSGFATIQAEAGDVGRSKALERKPDIILLDIMMPGESGFDTLCRLKKDPLTAAIPVIFLSALDDINSKVKGFELGAVDYVTKPFEPPEILARVRTNLKVVQAYRVVIAEQAERLRQVKEAQQSMLTRPEELPDAKFAVLFEPILEAGGDYYDVFPVSGGFGYVVADISGHDLKASFITSGFKALLRQNSGPLFTPAETLTNINNVLHNVLPAGKFLTAAYAVINSKRNHLTVLSAGHPPPIFLGVNGEVEILRAEGDILGPFPHIHLSPVSRNLAKGDRIFLYTDGLSDISNSKDNTTCDDRRLLIQACEECRTLPLEQCPRHIRDRISKGAKSLDDVLLLAVEA</sequence>
<dbReference type="STRING" id="617002.SAMN05660653_02055"/>
<dbReference type="RefSeq" id="WP_092121033.1">
    <property type="nucleotide sequence ID" value="NZ_FMXO01000011.1"/>
</dbReference>
<dbReference type="Proteomes" id="UP000198771">
    <property type="component" value="Unassembled WGS sequence"/>
</dbReference>
<dbReference type="PANTHER" id="PTHR43156">
    <property type="entry name" value="STAGE II SPORULATION PROTEIN E-RELATED"/>
    <property type="match status" value="1"/>
</dbReference>
<dbReference type="PROSITE" id="PS50110">
    <property type="entry name" value="RESPONSE_REGULATORY"/>
    <property type="match status" value="1"/>
</dbReference>
<dbReference type="SMART" id="SM00448">
    <property type="entry name" value="REC"/>
    <property type="match status" value="1"/>
</dbReference>
<name>A0A1G6DCG4_9BACT</name>
<accession>A0A1G6DCG4</accession>
<dbReference type="EMBL" id="FMXO01000011">
    <property type="protein sequence ID" value="SDB42853.1"/>
    <property type="molecule type" value="Genomic_DNA"/>
</dbReference>
<reference evidence="4 5" key="1">
    <citation type="submission" date="2016-10" db="EMBL/GenBank/DDBJ databases">
        <authorList>
            <person name="de Groot N.N."/>
        </authorList>
    </citation>
    <scope>NUCLEOTIDE SEQUENCE [LARGE SCALE GENOMIC DNA]</scope>
    <source>
        <strain evidence="4 5">ASO4-2</strain>
    </source>
</reference>